<evidence type="ECO:0000313" key="2">
    <source>
        <dbReference type="EMBL" id="CAD7000616.1"/>
    </source>
</evidence>
<evidence type="ECO:0000256" key="1">
    <source>
        <dbReference type="SAM" id="MobiDB-lite"/>
    </source>
</evidence>
<dbReference type="Proteomes" id="UP000606786">
    <property type="component" value="Unassembled WGS sequence"/>
</dbReference>
<dbReference type="AlphaFoldDB" id="A0A811US46"/>
<comment type="caution">
    <text evidence="2">The sequence shown here is derived from an EMBL/GenBank/DDBJ whole genome shotgun (WGS) entry which is preliminary data.</text>
</comment>
<protein>
    <submittedName>
        <fullName evidence="2">(Mediterranean fruit fly) hypothetical protein</fullName>
    </submittedName>
</protein>
<accession>A0A811US46</accession>
<evidence type="ECO:0000313" key="3">
    <source>
        <dbReference type="Proteomes" id="UP000606786"/>
    </source>
</evidence>
<organism evidence="2 3">
    <name type="scientific">Ceratitis capitata</name>
    <name type="common">Mediterranean fruit fly</name>
    <name type="synonym">Tephritis capitata</name>
    <dbReference type="NCBI Taxonomy" id="7213"/>
    <lineage>
        <taxon>Eukaryota</taxon>
        <taxon>Metazoa</taxon>
        <taxon>Ecdysozoa</taxon>
        <taxon>Arthropoda</taxon>
        <taxon>Hexapoda</taxon>
        <taxon>Insecta</taxon>
        <taxon>Pterygota</taxon>
        <taxon>Neoptera</taxon>
        <taxon>Endopterygota</taxon>
        <taxon>Diptera</taxon>
        <taxon>Brachycera</taxon>
        <taxon>Muscomorpha</taxon>
        <taxon>Tephritoidea</taxon>
        <taxon>Tephritidae</taxon>
        <taxon>Ceratitis</taxon>
        <taxon>Ceratitis</taxon>
    </lineage>
</organism>
<proteinExistence type="predicted"/>
<gene>
    <name evidence="2" type="ORF">CCAP1982_LOCUS9090</name>
</gene>
<feature type="region of interest" description="Disordered" evidence="1">
    <location>
        <begin position="9"/>
        <end position="32"/>
    </location>
</feature>
<keyword evidence="3" id="KW-1185">Reference proteome</keyword>
<reference evidence="2" key="1">
    <citation type="submission" date="2020-11" db="EMBL/GenBank/DDBJ databases">
        <authorList>
            <person name="Whitehead M."/>
        </authorList>
    </citation>
    <scope>NUCLEOTIDE SEQUENCE</scope>
    <source>
        <strain evidence="2">EGII</strain>
    </source>
</reference>
<sequence>MRMQVAVMEAAKMRHSPPVVPESHTGGKWRPEQRPTLHVAHAQLTRISPNWDEHVEELDTVEVLEGQHPPVGHTKGKWIPGTKMQRLEYKEEVVETCKVGKSRILVQYLLSSLEEQDKL</sequence>
<dbReference type="EMBL" id="CAJHJT010000012">
    <property type="protein sequence ID" value="CAD7000616.1"/>
    <property type="molecule type" value="Genomic_DNA"/>
</dbReference>
<name>A0A811US46_CERCA</name>
<dbReference type="OrthoDB" id="30289at2759"/>